<dbReference type="GeneID" id="59330072"/>
<dbReference type="EMBL" id="JACCJB010000013">
    <property type="protein sequence ID" value="KAF6221690.1"/>
    <property type="molecule type" value="Genomic_DNA"/>
</dbReference>
<dbReference type="RefSeq" id="XP_037151125.1">
    <property type="nucleotide sequence ID" value="XM_037292586.1"/>
</dbReference>
<feature type="chain" id="PRO_5034742155" description="ER membrane protein complex subunit 7 beta-sandwich domain-containing protein" evidence="2">
    <location>
        <begin position="21"/>
        <end position="210"/>
    </location>
</feature>
<organism evidence="3 4">
    <name type="scientific">Letharia lupina</name>
    <dbReference type="NCBI Taxonomy" id="560253"/>
    <lineage>
        <taxon>Eukaryota</taxon>
        <taxon>Fungi</taxon>
        <taxon>Dikarya</taxon>
        <taxon>Ascomycota</taxon>
        <taxon>Pezizomycotina</taxon>
        <taxon>Lecanoromycetes</taxon>
        <taxon>OSLEUM clade</taxon>
        <taxon>Lecanoromycetidae</taxon>
        <taxon>Lecanorales</taxon>
        <taxon>Lecanorineae</taxon>
        <taxon>Parmeliaceae</taxon>
        <taxon>Letharia</taxon>
    </lineage>
</organism>
<evidence type="ECO:0008006" key="5">
    <source>
        <dbReference type="Google" id="ProtNLM"/>
    </source>
</evidence>
<accession>A0A8H6FAX9</accession>
<protein>
    <recommendedName>
        <fullName evidence="5">ER membrane protein complex subunit 7 beta-sandwich domain-containing protein</fullName>
    </recommendedName>
</protein>
<name>A0A8H6FAX9_9LECA</name>
<proteinExistence type="predicted"/>
<sequence length="210" mass="21741">MHFLPAFLLSLLALPTTTLAATTTTTTSLSPPLHTATLHALPVAPTPSKPHPLAILTYSPHHPHLSTLESFTPPANTSDPDALTSVLLYLDGHVGGERYRSSVTATYGFHAPYRGRFRLVLDSKGEAVGASWHSCLSKSAPAAGKGKGKGESGGNARGDFDVLTTKPAPRVVFDKPAKGKGGATAAGAGAGVGGKEGEEEEVVEKTLLQK</sequence>
<dbReference type="AlphaFoldDB" id="A0A8H6FAX9"/>
<feature type="signal peptide" evidence="2">
    <location>
        <begin position="1"/>
        <end position="20"/>
    </location>
</feature>
<feature type="compositionally biased region" description="Gly residues" evidence="1">
    <location>
        <begin position="179"/>
        <end position="194"/>
    </location>
</feature>
<feature type="region of interest" description="Disordered" evidence="1">
    <location>
        <begin position="139"/>
        <end position="210"/>
    </location>
</feature>
<reference evidence="3 4" key="1">
    <citation type="journal article" date="2020" name="Genomics">
        <title>Complete, high-quality genomes from long-read metagenomic sequencing of two wolf lichen thalli reveals enigmatic genome architecture.</title>
        <authorList>
            <person name="McKenzie S.K."/>
            <person name="Walston R.F."/>
            <person name="Allen J.L."/>
        </authorList>
    </citation>
    <scope>NUCLEOTIDE SEQUENCE [LARGE SCALE GENOMIC DNA]</scope>
    <source>
        <strain evidence="3">WasteWater1</strain>
    </source>
</reference>
<evidence type="ECO:0000313" key="3">
    <source>
        <dbReference type="EMBL" id="KAF6221690.1"/>
    </source>
</evidence>
<comment type="caution">
    <text evidence="3">The sequence shown here is derived from an EMBL/GenBank/DDBJ whole genome shotgun (WGS) entry which is preliminary data.</text>
</comment>
<evidence type="ECO:0000256" key="2">
    <source>
        <dbReference type="SAM" id="SignalP"/>
    </source>
</evidence>
<keyword evidence="4" id="KW-1185">Reference proteome</keyword>
<evidence type="ECO:0000256" key="1">
    <source>
        <dbReference type="SAM" id="MobiDB-lite"/>
    </source>
</evidence>
<gene>
    <name evidence="3" type="ORF">HO133_001658</name>
</gene>
<keyword evidence="2" id="KW-0732">Signal</keyword>
<evidence type="ECO:0000313" key="4">
    <source>
        <dbReference type="Proteomes" id="UP000593566"/>
    </source>
</evidence>
<dbReference type="Proteomes" id="UP000593566">
    <property type="component" value="Unassembled WGS sequence"/>
</dbReference>